<gene>
    <name evidence="1" type="ORF">JIN78_03105</name>
</gene>
<accession>A0A934RPD4</accession>
<evidence type="ECO:0000313" key="2">
    <source>
        <dbReference type="Proteomes" id="UP000604083"/>
    </source>
</evidence>
<proteinExistence type="predicted"/>
<organism evidence="1 2">
    <name type="scientific">Roseibacillus ishigakijimensis</name>
    <dbReference type="NCBI Taxonomy" id="454146"/>
    <lineage>
        <taxon>Bacteria</taxon>
        <taxon>Pseudomonadati</taxon>
        <taxon>Verrucomicrobiota</taxon>
        <taxon>Verrucomicrobiia</taxon>
        <taxon>Verrucomicrobiales</taxon>
        <taxon>Verrucomicrobiaceae</taxon>
        <taxon>Roseibacillus</taxon>
    </lineage>
</organism>
<reference evidence="1" key="1">
    <citation type="submission" date="2021-01" db="EMBL/GenBank/DDBJ databases">
        <title>Modified the classification status of verrucomicrobia.</title>
        <authorList>
            <person name="Feng X."/>
        </authorList>
    </citation>
    <scope>NUCLEOTIDE SEQUENCE</scope>
    <source>
        <strain evidence="1">KCTC 12986</strain>
    </source>
</reference>
<sequence>MNRPSPQSLKNWLEFNDFNSSKFTSGKWIPLKINITDEQDDTRIYFSLETLIVFDEDREKYAHLSWQDIGLHREETTAYVDEDRFYSPTDYYDYQHGKVTGIMPITDLWHEDGERVWDLNQEIVLSLRLLRQGDTWVRPSENYLEVAQLVRNDESGKPIEIRIKADVLRDYLKARSTSLFSAGFMCREFKGNSLHDVDWQEEHINIDNDTQEWHGYKGKTDDDEELNFLFGKLWWKDWLEKSSVSTRVAGDKHPDRIAFFVDNQSEDTKSLEEIKKDFQFLCFEPSLVTSILKEQRAFIEWWAFDAGKLGIGHSDFTFGVNELGKVVIFAKDLKNLPHWFLKKLKSYNIIPEGGIGKALYDSYIQGWFSDSIAPENLLHKSLIELNSAFISRFGCPLFNEIPAEREFLKHIHRFDSDNKEDFCHLAKELNKLTNEAINGANIYKNLGEEGQTKFKGKKAQIRNMLAALIDELGGDGREETRILAGINDLRQLDAHSGSSGYERALKILGFESPPDDLQGAAILVFEGLTKAADQITRLVLA</sequence>
<keyword evidence="2" id="KW-1185">Reference proteome</keyword>
<protein>
    <recommendedName>
        <fullName evidence="3">ApeA N-terminal domain-containing protein</fullName>
    </recommendedName>
</protein>
<dbReference type="RefSeq" id="WP_200390470.1">
    <property type="nucleotide sequence ID" value="NZ_JAENIO010000005.1"/>
</dbReference>
<evidence type="ECO:0000313" key="1">
    <source>
        <dbReference type="EMBL" id="MBK1833038.1"/>
    </source>
</evidence>
<dbReference type="AlphaFoldDB" id="A0A934RPD4"/>
<evidence type="ECO:0008006" key="3">
    <source>
        <dbReference type="Google" id="ProtNLM"/>
    </source>
</evidence>
<dbReference type="Proteomes" id="UP000604083">
    <property type="component" value="Unassembled WGS sequence"/>
</dbReference>
<comment type="caution">
    <text evidence="1">The sequence shown here is derived from an EMBL/GenBank/DDBJ whole genome shotgun (WGS) entry which is preliminary data.</text>
</comment>
<dbReference type="EMBL" id="JAENIO010000005">
    <property type="protein sequence ID" value="MBK1833038.1"/>
    <property type="molecule type" value="Genomic_DNA"/>
</dbReference>
<name>A0A934RPD4_9BACT</name>